<dbReference type="Proteomes" id="UP000249300">
    <property type="component" value="Chromosome 1"/>
</dbReference>
<dbReference type="KEGG" id="pcre:NCTC12858_00041"/>
<reference evidence="2 3" key="1">
    <citation type="submission" date="2018-06" db="EMBL/GenBank/DDBJ databases">
        <authorList>
            <consortium name="Pathogen Informatics"/>
            <person name="Doyle S."/>
        </authorList>
    </citation>
    <scope>NUCLEOTIDE SEQUENCE [LARGE SCALE GENOMIC DNA]</scope>
    <source>
        <strain evidence="2 3">NCTC12858</strain>
    </source>
</reference>
<dbReference type="InterPro" id="IPR036291">
    <property type="entry name" value="NAD(P)-bd_dom_sf"/>
</dbReference>
<dbReference type="InterPro" id="IPR001509">
    <property type="entry name" value="Epimerase_deHydtase"/>
</dbReference>
<feature type="domain" description="NAD-dependent epimerase/dehydratase" evidence="1">
    <location>
        <begin position="10"/>
        <end position="233"/>
    </location>
</feature>
<dbReference type="RefSeq" id="WP_023939798.1">
    <property type="nucleotide sequence ID" value="NZ_LS483447.1"/>
</dbReference>
<organism evidence="2 3">
    <name type="scientific">Porphyromonas crevioricanis</name>
    <dbReference type="NCBI Taxonomy" id="393921"/>
    <lineage>
        <taxon>Bacteria</taxon>
        <taxon>Pseudomonadati</taxon>
        <taxon>Bacteroidota</taxon>
        <taxon>Bacteroidia</taxon>
        <taxon>Bacteroidales</taxon>
        <taxon>Porphyromonadaceae</taxon>
        <taxon>Porphyromonas</taxon>
    </lineage>
</organism>
<sequence>MEQQIRKRLLITGASGFIGGYLVEEALKQGFEVWAAVRTHSSRSRLTDPRIRFVEVDYSSSDAIRNFANRLAPPGEPAWHYVIHNAGVTKTAKRSVFYEVNALQTHCLVEGLSTAECRPERFVLMSSLGTYGPPIVSGHPTKESDRQQPNTDYGKSKLLGERYVLQGGIPYSIMHLTGVYGPGDRDYLMAIQAINKGWDLTAGLSKQILTFVYASDVAEATLFVLTNPRAEGKRYMLTDGGVYTDAEFGRLVQSLLGKSRVFHLGIPLPFVFLACFVGECVGRLCGKITPLNLDKYRIFRQRSWLCDDTPIRQLGFTPKVGLTEGLRRTIEEARSQGLL</sequence>
<dbReference type="InterPro" id="IPR050177">
    <property type="entry name" value="Lipid_A_modif_metabolic_enz"/>
</dbReference>
<dbReference type="SUPFAM" id="SSF51735">
    <property type="entry name" value="NAD(P)-binding Rossmann-fold domains"/>
    <property type="match status" value="1"/>
</dbReference>
<dbReference type="PANTHER" id="PTHR43245">
    <property type="entry name" value="BIFUNCTIONAL POLYMYXIN RESISTANCE PROTEIN ARNA"/>
    <property type="match status" value="1"/>
</dbReference>
<protein>
    <submittedName>
        <fullName evidence="2">Short chain dehydrogenase</fullName>
    </submittedName>
</protein>
<evidence type="ECO:0000259" key="1">
    <source>
        <dbReference type="Pfam" id="PF01370"/>
    </source>
</evidence>
<gene>
    <name evidence="2" type="ORF">NCTC12858_00041</name>
</gene>
<proteinExistence type="predicted"/>
<dbReference type="Gene3D" id="3.40.50.720">
    <property type="entry name" value="NAD(P)-binding Rossmann-like Domain"/>
    <property type="match status" value="1"/>
</dbReference>
<accession>A0A2X4PIU6</accession>
<keyword evidence="3" id="KW-1185">Reference proteome</keyword>
<evidence type="ECO:0000313" key="2">
    <source>
        <dbReference type="EMBL" id="SQH72235.1"/>
    </source>
</evidence>
<dbReference type="PANTHER" id="PTHR43245:SF58">
    <property type="entry name" value="BLL5923 PROTEIN"/>
    <property type="match status" value="1"/>
</dbReference>
<dbReference type="AlphaFoldDB" id="A0A2X4PIU6"/>
<evidence type="ECO:0000313" key="3">
    <source>
        <dbReference type="Proteomes" id="UP000249300"/>
    </source>
</evidence>
<dbReference type="Pfam" id="PF01370">
    <property type="entry name" value="Epimerase"/>
    <property type="match status" value="1"/>
</dbReference>
<name>A0A2X4PIU6_9PORP</name>
<dbReference type="EMBL" id="LS483447">
    <property type="protein sequence ID" value="SQH72235.1"/>
    <property type="molecule type" value="Genomic_DNA"/>
</dbReference>